<dbReference type="Gene3D" id="2.40.30.170">
    <property type="match status" value="1"/>
</dbReference>
<dbReference type="EMBL" id="JAZDRP010000001">
    <property type="protein sequence ID" value="MEE2524972.1"/>
    <property type="molecule type" value="Genomic_DNA"/>
</dbReference>
<evidence type="ECO:0000313" key="4">
    <source>
        <dbReference type="EMBL" id="MEE2524972.1"/>
    </source>
</evidence>
<evidence type="ECO:0000259" key="3">
    <source>
        <dbReference type="Pfam" id="PF25989"/>
    </source>
</evidence>
<dbReference type="PANTHER" id="PTHR30469:SF15">
    <property type="entry name" value="HLYD FAMILY OF SECRETION PROTEINS"/>
    <property type="match status" value="1"/>
</dbReference>
<comment type="caution">
    <text evidence="4">The sequence shown here is derived from an EMBL/GenBank/DDBJ whole genome shotgun (WGS) entry which is preliminary data.</text>
</comment>
<dbReference type="NCBIfam" id="TIGR01730">
    <property type="entry name" value="RND_mfp"/>
    <property type="match status" value="1"/>
</dbReference>
<dbReference type="Gene3D" id="1.10.287.470">
    <property type="entry name" value="Helix hairpin bin"/>
    <property type="match status" value="1"/>
</dbReference>
<dbReference type="Proteomes" id="UP001354971">
    <property type="component" value="Unassembled WGS sequence"/>
</dbReference>
<dbReference type="RefSeq" id="WP_330197636.1">
    <property type="nucleotide sequence ID" value="NZ_JAZDRP010000001.1"/>
</dbReference>
<protein>
    <submittedName>
        <fullName evidence="4">Efflux RND transporter periplasmic adaptor subunit</fullName>
    </submittedName>
</protein>
<proteinExistence type="inferred from homology"/>
<dbReference type="Gene3D" id="2.40.50.100">
    <property type="match status" value="1"/>
</dbReference>
<feature type="chain" id="PRO_5046669467" evidence="2">
    <location>
        <begin position="21"/>
        <end position="360"/>
    </location>
</feature>
<evidence type="ECO:0000256" key="1">
    <source>
        <dbReference type="ARBA" id="ARBA00009477"/>
    </source>
</evidence>
<comment type="similarity">
    <text evidence="1">Belongs to the membrane fusion protein (MFP) (TC 8.A.1) family.</text>
</comment>
<organism evidence="4 5">
    <name type="scientific">Hyphobacterium lacteum</name>
    <dbReference type="NCBI Taxonomy" id="3116575"/>
    <lineage>
        <taxon>Bacteria</taxon>
        <taxon>Pseudomonadati</taxon>
        <taxon>Pseudomonadota</taxon>
        <taxon>Alphaproteobacteria</taxon>
        <taxon>Maricaulales</taxon>
        <taxon>Maricaulaceae</taxon>
        <taxon>Hyphobacterium</taxon>
    </lineage>
</organism>
<dbReference type="SUPFAM" id="SSF111369">
    <property type="entry name" value="HlyD-like secretion proteins"/>
    <property type="match status" value="1"/>
</dbReference>
<dbReference type="InterPro" id="IPR006143">
    <property type="entry name" value="RND_pump_MFP"/>
</dbReference>
<dbReference type="Gene3D" id="2.40.420.20">
    <property type="match status" value="1"/>
</dbReference>
<keyword evidence="2" id="KW-0732">Signal</keyword>
<dbReference type="InterPro" id="IPR058637">
    <property type="entry name" value="YknX-like_C"/>
</dbReference>
<reference evidence="4 5" key="1">
    <citation type="submission" date="2024-01" db="EMBL/GenBank/DDBJ databases">
        <title>Hyphobacterium bacterium isolated from marine sediment.</title>
        <authorList>
            <person name="Zhao S."/>
        </authorList>
    </citation>
    <scope>NUCLEOTIDE SEQUENCE [LARGE SCALE GENOMIC DNA]</scope>
    <source>
        <strain evidence="5">HN65</strain>
    </source>
</reference>
<dbReference type="PANTHER" id="PTHR30469">
    <property type="entry name" value="MULTIDRUG RESISTANCE PROTEIN MDTA"/>
    <property type="match status" value="1"/>
</dbReference>
<evidence type="ECO:0000256" key="2">
    <source>
        <dbReference type="SAM" id="SignalP"/>
    </source>
</evidence>
<evidence type="ECO:0000313" key="5">
    <source>
        <dbReference type="Proteomes" id="UP001354971"/>
    </source>
</evidence>
<gene>
    <name evidence="4" type="ORF">V0U79_01225</name>
</gene>
<sequence length="360" mass="38242">MFRFVSSAVLAVMLSAGAMAQQGPPPANVRVTDVVEADMAPTIQSPATVLSRRDSEIAAEASGRIVFVAEPGDLIEAGEPVARIDDTQARLQLGEARARLARLRANADYQSSEYDRWSRLVSAGTAPETRLREVELARNLAIQEQTEARSAVQRAQLELDRTEILAPFSGRIVERLIEVGEYSTPGRDIVRLVDTGSLEARSQAPISVAPFLTVGDTVQVGDGERRINAPIRAIIPVGDSTTRTFEVRVALEDSPWIAGAGVRVYLPRAASEHVVAVPQDAIVLRSAGSHVWIVGDDNTAQQVSVVPGSRNGDLVAVTGELSAGDRVVVRGAERLTPGQTVNILEDTASNSGAATGGNSN</sequence>
<accession>A0ABU7LM52</accession>
<name>A0ABU7LM52_9PROT</name>
<feature type="signal peptide" evidence="2">
    <location>
        <begin position="1"/>
        <end position="20"/>
    </location>
</feature>
<keyword evidence="5" id="KW-1185">Reference proteome</keyword>
<dbReference type="Pfam" id="PF25989">
    <property type="entry name" value="YknX_C"/>
    <property type="match status" value="1"/>
</dbReference>
<feature type="domain" description="YknX-like C-terminal permuted SH3-like" evidence="3">
    <location>
        <begin position="274"/>
        <end position="342"/>
    </location>
</feature>